<dbReference type="Proteomes" id="UP001321748">
    <property type="component" value="Chromosome"/>
</dbReference>
<dbReference type="PROSITE" id="PS51257">
    <property type="entry name" value="PROKAR_LIPOPROTEIN"/>
    <property type="match status" value="1"/>
</dbReference>
<dbReference type="InterPro" id="IPR003593">
    <property type="entry name" value="AAA+_ATPase"/>
</dbReference>
<feature type="compositionally biased region" description="Polar residues" evidence="4">
    <location>
        <begin position="287"/>
        <end position="300"/>
    </location>
</feature>
<organism evidence="6 7">
    <name type="scientific">Bombiscardovia apis</name>
    <dbReference type="NCBI Taxonomy" id="2932182"/>
    <lineage>
        <taxon>Bacteria</taxon>
        <taxon>Bacillati</taxon>
        <taxon>Actinomycetota</taxon>
        <taxon>Actinomycetes</taxon>
        <taxon>Bifidobacteriales</taxon>
        <taxon>Bifidobacteriaceae</taxon>
        <taxon>Bombiscardovia</taxon>
    </lineage>
</organism>
<keyword evidence="1" id="KW-0813">Transport</keyword>
<dbReference type="PROSITE" id="PS50893">
    <property type="entry name" value="ABC_TRANSPORTER_2"/>
    <property type="match status" value="1"/>
</dbReference>
<dbReference type="SUPFAM" id="SSF52540">
    <property type="entry name" value="P-loop containing nucleoside triphosphate hydrolases"/>
    <property type="match status" value="1"/>
</dbReference>
<gene>
    <name evidence="6" type="ORF">KIMH_01740</name>
</gene>
<dbReference type="EMBL" id="AP026800">
    <property type="protein sequence ID" value="BDR54063.1"/>
    <property type="molecule type" value="Genomic_DNA"/>
</dbReference>
<dbReference type="InterPro" id="IPR017911">
    <property type="entry name" value="MacB-like_ATP-bd"/>
</dbReference>
<evidence type="ECO:0000259" key="5">
    <source>
        <dbReference type="PROSITE" id="PS50893"/>
    </source>
</evidence>
<keyword evidence="3" id="KW-0067">ATP-binding</keyword>
<evidence type="ECO:0000313" key="7">
    <source>
        <dbReference type="Proteomes" id="UP001321748"/>
    </source>
</evidence>
<evidence type="ECO:0000256" key="1">
    <source>
        <dbReference type="ARBA" id="ARBA00022448"/>
    </source>
</evidence>
<keyword evidence="7" id="KW-1185">Reference proteome</keyword>
<accession>A0ABM8BAW6</accession>
<dbReference type="InterPro" id="IPR015854">
    <property type="entry name" value="ABC_transpr_LolD-like"/>
</dbReference>
<sequence length="300" mass="31265">MNTRETVAAQTGAPYAYQTNPTPSSQAVLSCQNLVVDYQAGPSVSSHSAALNAGAAAGSVHTLALSHVSFQLAQGESVAVMGPSGSGKSTLLHAMAGIIRPNSGQVVYRGQELGALSDAERTKLRRTDFGFVFQSGQLLPELPAVENVALPLMLGGMDYRQAIQEAMQWLDRFGLAQLAQSRPGEMSGGQMQRVSIARALSIGPSVVFADEPTGALDQRTGHEVMGILTGAARSTGAAVIVVTHDPQVASYCSRTLTMRDGMFVSADSGMPSQSVVQSAVQSPAQEQPHNQGAQTQGGAR</sequence>
<dbReference type="Pfam" id="PF00005">
    <property type="entry name" value="ABC_tran"/>
    <property type="match status" value="1"/>
</dbReference>
<evidence type="ECO:0000256" key="3">
    <source>
        <dbReference type="ARBA" id="ARBA00022840"/>
    </source>
</evidence>
<reference evidence="6 7" key="1">
    <citation type="journal article" date="2023" name="Microbiol. Spectr.">
        <title>Symbiosis of Carpenter Bees with Uncharacterized Lactic Acid Bacteria Showing NAD Auxotrophy.</title>
        <authorList>
            <person name="Kawasaki S."/>
            <person name="Ozawa K."/>
            <person name="Mori T."/>
            <person name="Yamamoto A."/>
            <person name="Ito M."/>
            <person name="Ohkuma M."/>
            <person name="Sakamoto M."/>
            <person name="Matsutani M."/>
        </authorList>
    </citation>
    <scope>NUCLEOTIDE SEQUENCE [LARGE SCALE GENOMIC DNA]</scope>
    <source>
        <strain evidence="6 7">KimH</strain>
    </source>
</reference>
<dbReference type="InterPro" id="IPR017871">
    <property type="entry name" value="ABC_transporter-like_CS"/>
</dbReference>
<evidence type="ECO:0000256" key="2">
    <source>
        <dbReference type="ARBA" id="ARBA00022741"/>
    </source>
</evidence>
<dbReference type="CDD" id="cd03255">
    <property type="entry name" value="ABC_MJ0796_LolCDE_FtsE"/>
    <property type="match status" value="1"/>
</dbReference>
<dbReference type="InterPro" id="IPR027417">
    <property type="entry name" value="P-loop_NTPase"/>
</dbReference>
<feature type="compositionally biased region" description="Low complexity" evidence="4">
    <location>
        <begin position="271"/>
        <end position="285"/>
    </location>
</feature>
<evidence type="ECO:0000313" key="6">
    <source>
        <dbReference type="EMBL" id="BDR54063.1"/>
    </source>
</evidence>
<dbReference type="RefSeq" id="WP_425605003.1">
    <property type="nucleotide sequence ID" value="NZ_AP026800.1"/>
</dbReference>
<dbReference type="SMART" id="SM00382">
    <property type="entry name" value="AAA"/>
    <property type="match status" value="1"/>
</dbReference>
<feature type="domain" description="ABC transporter" evidence="5">
    <location>
        <begin position="44"/>
        <end position="285"/>
    </location>
</feature>
<dbReference type="InterPro" id="IPR003439">
    <property type="entry name" value="ABC_transporter-like_ATP-bd"/>
</dbReference>
<dbReference type="Gene3D" id="3.40.50.300">
    <property type="entry name" value="P-loop containing nucleotide triphosphate hydrolases"/>
    <property type="match status" value="1"/>
</dbReference>
<keyword evidence="2" id="KW-0547">Nucleotide-binding</keyword>
<name>A0ABM8BAW6_9BIFI</name>
<dbReference type="PROSITE" id="PS00211">
    <property type="entry name" value="ABC_TRANSPORTER_1"/>
    <property type="match status" value="1"/>
</dbReference>
<proteinExistence type="predicted"/>
<protein>
    <recommendedName>
        <fullName evidence="5">ABC transporter domain-containing protein</fullName>
    </recommendedName>
</protein>
<dbReference type="PANTHER" id="PTHR24220:SF685">
    <property type="entry name" value="ABC TRANSPORTER RELATED"/>
    <property type="match status" value="1"/>
</dbReference>
<dbReference type="PANTHER" id="PTHR24220">
    <property type="entry name" value="IMPORT ATP-BINDING PROTEIN"/>
    <property type="match status" value="1"/>
</dbReference>
<evidence type="ECO:0000256" key="4">
    <source>
        <dbReference type="SAM" id="MobiDB-lite"/>
    </source>
</evidence>
<feature type="region of interest" description="Disordered" evidence="4">
    <location>
        <begin position="268"/>
        <end position="300"/>
    </location>
</feature>